<comment type="caution">
    <text evidence="1">The sequence shown here is derived from an EMBL/GenBank/DDBJ whole genome shotgun (WGS) entry which is preliminary data.</text>
</comment>
<dbReference type="AlphaFoldDB" id="A0A366H242"/>
<evidence type="ECO:0000313" key="2">
    <source>
        <dbReference type="Proteomes" id="UP000253628"/>
    </source>
</evidence>
<name>A0A366H242_9BURK</name>
<organism evidence="1 2">
    <name type="scientific">Eoetvoesiella caeni</name>
    <dbReference type="NCBI Taxonomy" id="645616"/>
    <lineage>
        <taxon>Bacteria</taxon>
        <taxon>Pseudomonadati</taxon>
        <taxon>Pseudomonadota</taxon>
        <taxon>Betaproteobacteria</taxon>
        <taxon>Burkholderiales</taxon>
        <taxon>Alcaligenaceae</taxon>
        <taxon>Eoetvoesiella</taxon>
    </lineage>
</organism>
<dbReference type="Proteomes" id="UP000253628">
    <property type="component" value="Unassembled WGS sequence"/>
</dbReference>
<gene>
    <name evidence="1" type="ORF">DFR37_11425</name>
</gene>
<dbReference type="EMBL" id="QNRQ01000014">
    <property type="protein sequence ID" value="RBP35970.1"/>
    <property type="molecule type" value="Genomic_DNA"/>
</dbReference>
<evidence type="ECO:0000313" key="1">
    <source>
        <dbReference type="EMBL" id="RBP35970.1"/>
    </source>
</evidence>
<keyword evidence="2" id="KW-1185">Reference proteome</keyword>
<accession>A0A366H242</accession>
<reference evidence="1 2" key="1">
    <citation type="submission" date="2018-06" db="EMBL/GenBank/DDBJ databases">
        <title>Genomic Encyclopedia of Type Strains, Phase IV (KMG-IV): sequencing the most valuable type-strain genomes for metagenomic binning, comparative biology and taxonomic classification.</title>
        <authorList>
            <person name="Goeker M."/>
        </authorList>
    </citation>
    <scope>NUCLEOTIDE SEQUENCE [LARGE SCALE GENOMIC DNA]</scope>
    <source>
        <strain evidence="1 2">DSM 25520</strain>
    </source>
</reference>
<protein>
    <submittedName>
        <fullName evidence="1">Uncharacterized protein</fullName>
    </submittedName>
</protein>
<proteinExistence type="predicted"/>
<sequence length="87" mass="10146">MQKAWPLIGPSLSLYVRMLGEALNKSPQRLLTARLIQNFPGRRIGMGQVLAGCTLQRWRFAYLLREFRALIRPSMPFWLICSANWLR</sequence>